<dbReference type="Proteomes" id="UP001142610">
    <property type="component" value="Unassembled WGS sequence"/>
</dbReference>
<dbReference type="InterPro" id="IPR017585">
    <property type="entry name" value="SAF_FlgA"/>
</dbReference>
<dbReference type="InterPro" id="IPR013974">
    <property type="entry name" value="SAF"/>
</dbReference>
<evidence type="ECO:0000313" key="6">
    <source>
        <dbReference type="EMBL" id="MCQ8185517.1"/>
    </source>
</evidence>
<evidence type="ECO:0000256" key="2">
    <source>
        <dbReference type="ARBA" id="ARBA00022729"/>
    </source>
</evidence>
<comment type="subcellular location">
    <subcellularLocation>
        <location evidence="1 4">Periplasm</location>
    </subcellularLocation>
</comment>
<proteinExistence type="inferred from homology"/>
<dbReference type="GO" id="GO:0042597">
    <property type="term" value="C:periplasmic space"/>
    <property type="evidence" value="ECO:0007669"/>
    <property type="project" value="UniProtKB-SubCell"/>
</dbReference>
<dbReference type="AlphaFoldDB" id="A0A9X2L9H4"/>
<dbReference type="Gene3D" id="2.30.30.760">
    <property type="match status" value="1"/>
</dbReference>
<accession>A0A9X2L9H4</accession>
<sequence length="216" mass="23207">MPWLVASITALLLFFGQAAAEVPLVQKVEEAVRRSALLSDDAEVRIAEITPVRGRVETVEVTRFDRRTGRFDARIALGATSARISGRAVVSVPVVAAVRTLRRGHTLGLDDLELRYVPLGQVPGEVFILPEDLEGFAVRRSLAAGRPIRAQDVGAPLVVAKNAAVEIIYDRSGVTLSSMGRALDEGAIGDLVRVQAKGQDRQVSAEIVAPGRVIIR</sequence>
<evidence type="ECO:0000259" key="5">
    <source>
        <dbReference type="SMART" id="SM00858"/>
    </source>
</evidence>
<comment type="caution">
    <text evidence="6">The sequence shown here is derived from an EMBL/GenBank/DDBJ whole genome shotgun (WGS) entry which is preliminary data.</text>
</comment>
<dbReference type="EMBL" id="JANIBC010000005">
    <property type="protein sequence ID" value="MCQ8185517.1"/>
    <property type="molecule type" value="Genomic_DNA"/>
</dbReference>
<feature type="chain" id="PRO_5041014324" description="Flagella basal body P-ring formation protein FlgA" evidence="4">
    <location>
        <begin position="21"/>
        <end position="216"/>
    </location>
</feature>
<dbReference type="Pfam" id="PF13144">
    <property type="entry name" value="ChapFlgA"/>
    <property type="match status" value="1"/>
</dbReference>
<feature type="domain" description="SAF" evidence="5">
    <location>
        <begin position="92"/>
        <end position="154"/>
    </location>
</feature>
<keyword evidence="3 4" id="KW-0574">Periplasm</keyword>
<dbReference type="Gene3D" id="3.90.1210.10">
    <property type="entry name" value="Antifreeze-like/N-acetylneuraminic acid synthase C-terminal domain"/>
    <property type="match status" value="1"/>
</dbReference>
<gene>
    <name evidence="6" type="primary">flgA</name>
    <name evidence="6" type="ORF">NOG11_08920</name>
</gene>
<protein>
    <recommendedName>
        <fullName evidence="4">Flagella basal body P-ring formation protein FlgA</fullName>
    </recommendedName>
</protein>
<organism evidence="6 7">
    <name type="scientific">Parvularcula maris</name>
    <dbReference type="NCBI Taxonomy" id="2965077"/>
    <lineage>
        <taxon>Bacteria</taxon>
        <taxon>Pseudomonadati</taxon>
        <taxon>Pseudomonadota</taxon>
        <taxon>Alphaproteobacteria</taxon>
        <taxon>Parvularculales</taxon>
        <taxon>Parvularculaceae</taxon>
        <taxon>Parvularcula</taxon>
    </lineage>
</organism>
<comment type="function">
    <text evidence="4">Involved in the assembly process of the P-ring formation. It may associate with FlgF on the rod constituting a structure essential for the P-ring assembly or may act as a modulator protein for the P-ring assembly.</text>
</comment>
<dbReference type="SMART" id="SM00858">
    <property type="entry name" value="SAF"/>
    <property type="match status" value="1"/>
</dbReference>
<keyword evidence="6" id="KW-0969">Cilium</keyword>
<evidence type="ECO:0000256" key="1">
    <source>
        <dbReference type="ARBA" id="ARBA00004418"/>
    </source>
</evidence>
<dbReference type="NCBIfam" id="TIGR03170">
    <property type="entry name" value="flgA_cterm"/>
    <property type="match status" value="1"/>
</dbReference>
<keyword evidence="6" id="KW-0282">Flagellum</keyword>
<evidence type="ECO:0000256" key="4">
    <source>
        <dbReference type="RuleBase" id="RU362063"/>
    </source>
</evidence>
<evidence type="ECO:0000256" key="3">
    <source>
        <dbReference type="ARBA" id="ARBA00022764"/>
    </source>
</evidence>
<comment type="similarity">
    <text evidence="4">Belongs to the FlgA family.</text>
</comment>
<dbReference type="GO" id="GO:0044780">
    <property type="term" value="P:bacterial-type flagellum assembly"/>
    <property type="evidence" value="ECO:0007669"/>
    <property type="project" value="InterPro"/>
</dbReference>
<dbReference type="InterPro" id="IPR039246">
    <property type="entry name" value="Flagellar_FlgA"/>
</dbReference>
<keyword evidence="6" id="KW-0966">Cell projection</keyword>
<dbReference type="PANTHER" id="PTHR36307:SF1">
    <property type="entry name" value="FLAGELLA BASAL BODY P-RING FORMATION PROTEIN FLGA"/>
    <property type="match status" value="1"/>
</dbReference>
<name>A0A9X2L9H4_9PROT</name>
<dbReference type="PANTHER" id="PTHR36307">
    <property type="entry name" value="FLAGELLA BASAL BODY P-RING FORMATION PROTEIN FLGA"/>
    <property type="match status" value="1"/>
</dbReference>
<keyword evidence="4" id="KW-1005">Bacterial flagellum biogenesis</keyword>
<dbReference type="RefSeq" id="WP_256619405.1">
    <property type="nucleotide sequence ID" value="NZ_JANIBC010000005.1"/>
</dbReference>
<evidence type="ECO:0000313" key="7">
    <source>
        <dbReference type="Proteomes" id="UP001142610"/>
    </source>
</evidence>
<keyword evidence="7" id="KW-1185">Reference proteome</keyword>
<reference evidence="6" key="1">
    <citation type="submission" date="2022-07" db="EMBL/GenBank/DDBJ databases">
        <title>Parvularcula maris sp. nov., an algicidal bacterium isolated from seawater.</title>
        <authorList>
            <person name="Li F."/>
        </authorList>
    </citation>
    <scope>NUCLEOTIDE SEQUENCE</scope>
    <source>
        <strain evidence="6">BGMRC 0090</strain>
    </source>
</reference>
<feature type="signal peptide" evidence="4">
    <location>
        <begin position="1"/>
        <end position="20"/>
    </location>
</feature>
<keyword evidence="2 4" id="KW-0732">Signal</keyword>
<dbReference type="CDD" id="cd11614">
    <property type="entry name" value="SAF_CpaB_FlgA_like"/>
    <property type="match status" value="1"/>
</dbReference>